<evidence type="ECO:0000313" key="3">
    <source>
        <dbReference type="EMBL" id="KEA63839.1"/>
    </source>
</evidence>
<organism evidence="3 4">
    <name type="scientific">Marinobacterium lacunae</name>
    <dbReference type="NCBI Taxonomy" id="1232683"/>
    <lineage>
        <taxon>Bacteria</taxon>
        <taxon>Pseudomonadati</taxon>
        <taxon>Pseudomonadota</taxon>
        <taxon>Gammaproteobacteria</taxon>
        <taxon>Oceanospirillales</taxon>
        <taxon>Oceanospirillaceae</taxon>
        <taxon>Marinobacterium</taxon>
    </lineage>
</organism>
<dbReference type="PATRIC" id="fig|1232683.4.peg.1929"/>
<evidence type="ECO:0000256" key="2">
    <source>
        <dbReference type="HAMAP-Rule" id="MF_00055"/>
    </source>
</evidence>
<reference evidence="3 4" key="1">
    <citation type="submission" date="2014-04" db="EMBL/GenBank/DDBJ databases">
        <title>Marinobacterium kochiensis sp. nov., isolated from sediment sample collected from Kochi backwaters in Kerala, India.</title>
        <authorList>
            <person name="Singh A."/>
            <person name="Pinnaka A.K."/>
        </authorList>
    </citation>
    <scope>NUCLEOTIDE SEQUENCE [LARGE SCALE GENOMIC DNA]</scope>
    <source>
        <strain evidence="3 4">AK27</strain>
    </source>
</reference>
<dbReference type="RefSeq" id="WP_036187100.1">
    <property type="nucleotide sequence ID" value="NZ_JMQN01000028.1"/>
</dbReference>
<dbReference type="eggNOG" id="COG1355">
    <property type="taxonomic scope" value="Bacteria"/>
</dbReference>
<sequence>MNHIRPAAVAGLFYPGQADSLRRMVLQLLTDNPVEERPAGRVRALVVPHAGLIYSGPVAARAYNLIRSAGSGGRQWRTVLMLGPNHRVPLRGIAAPDVEMFDTPVGSVSVDTQALLTLERRFDIQIRPDVHENEHCLEVQLPFLRELLPGARVLPLVVGQVGAERVADLIEWAWQQPDMLVVVSSDLSHYHGYADAKRIDGETDAELLAFHHEIRPEQACGAYALNGLMLAAERKGLQIDRLDLRNSGDTAGGRDQVVGYGSYVLY</sequence>
<dbReference type="InterPro" id="IPR002737">
    <property type="entry name" value="MEMO1_fam"/>
</dbReference>
<evidence type="ECO:0000313" key="4">
    <source>
        <dbReference type="Proteomes" id="UP000028252"/>
    </source>
</evidence>
<dbReference type="HAMAP" id="MF_00055">
    <property type="entry name" value="MEMO1"/>
    <property type="match status" value="1"/>
</dbReference>
<keyword evidence="3" id="KW-0223">Dioxygenase</keyword>
<name>A0A081FZ84_9GAMM</name>
<dbReference type="PANTHER" id="PTHR11060:SF0">
    <property type="entry name" value="PROTEIN MEMO1"/>
    <property type="match status" value="1"/>
</dbReference>
<protein>
    <recommendedName>
        <fullName evidence="2">MEMO1 family protein ADIMK_1966</fullName>
    </recommendedName>
</protein>
<proteinExistence type="inferred from homology"/>
<comment type="caution">
    <text evidence="3">The sequence shown here is derived from an EMBL/GenBank/DDBJ whole genome shotgun (WGS) entry which is preliminary data.</text>
</comment>
<keyword evidence="3" id="KW-0560">Oxidoreductase</keyword>
<dbReference type="GO" id="GO:0051213">
    <property type="term" value="F:dioxygenase activity"/>
    <property type="evidence" value="ECO:0007669"/>
    <property type="project" value="UniProtKB-KW"/>
</dbReference>
<gene>
    <name evidence="3" type="ORF">ADIMK_1966</name>
</gene>
<dbReference type="PANTHER" id="PTHR11060">
    <property type="entry name" value="PROTEIN MEMO1"/>
    <property type="match status" value="1"/>
</dbReference>
<dbReference type="Pfam" id="PF01875">
    <property type="entry name" value="Memo"/>
    <property type="match status" value="1"/>
</dbReference>
<dbReference type="Gene3D" id="3.40.830.10">
    <property type="entry name" value="LigB-like"/>
    <property type="match status" value="1"/>
</dbReference>
<comment type="similarity">
    <text evidence="1 2">Belongs to the MEMO1 family.</text>
</comment>
<dbReference type="CDD" id="cd07361">
    <property type="entry name" value="MEMO_like"/>
    <property type="match status" value="1"/>
</dbReference>
<accession>A0A081FZ84</accession>
<dbReference type="Proteomes" id="UP000028252">
    <property type="component" value="Unassembled WGS sequence"/>
</dbReference>
<dbReference type="OrthoDB" id="9782820at2"/>
<dbReference type="STRING" id="1232683.ADIMK_1966"/>
<dbReference type="NCBIfam" id="TIGR04336">
    <property type="entry name" value="AmmeMemoSam_B"/>
    <property type="match status" value="1"/>
</dbReference>
<dbReference type="AlphaFoldDB" id="A0A081FZ84"/>
<keyword evidence="4" id="KW-1185">Reference proteome</keyword>
<evidence type="ECO:0000256" key="1">
    <source>
        <dbReference type="ARBA" id="ARBA00006315"/>
    </source>
</evidence>
<dbReference type="EMBL" id="JMQN01000028">
    <property type="protein sequence ID" value="KEA63839.1"/>
    <property type="molecule type" value="Genomic_DNA"/>
</dbReference>